<sequence length="216" mass="23407">MARADSPESPCLVSPHPIARVHKSQSVNSNTGGIANLNPLEVKITGTANQPLSAGKRYDLVCTTSGSRPPAGITWWRNGQRLVDSKENVIAPTCKPNQTKVHGVAKQEKANISCQVDANPPEVQFKWTFNNSAESIDVAAGHIARAGTSSIVSYTPMTELDYGTLLCWASNHIGQQQVPCVYHIIPAGKVSPHSYPYRDIGENVNRHYETGSQYAT</sequence>
<dbReference type="InterPro" id="IPR013162">
    <property type="entry name" value="CD80_C2-set"/>
</dbReference>
<dbReference type="AlphaFoldDB" id="A0A0J7L0G8"/>
<dbReference type="OrthoDB" id="6431884at2759"/>
<comment type="caution">
    <text evidence="3">The sequence shown here is derived from an EMBL/GenBank/DDBJ whole genome shotgun (WGS) entry which is preliminary data.</text>
</comment>
<accession>A0A0J7L0G8</accession>
<evidence type="ECO:0000313" key="4">
    <source>
        <dbReference type="Proteomes" id="UP000036403"/>
    </source>
</evidence>
<proteinExistence type="predicted"/>
<dbReference type="Gene3D" id="2.60.40.10">
    <property type="entry name" value="Immunoglobulins"/>
    <property type="match status" value="2"/>
</dbReference>
<gene>
    <name evidence="3" type="ORF">RF55_3747</name>
</gene>
<evidence type="ECO:0000313" key="3">
    <source>
        <dbReference type="EMBL" id="KMQ95999.1"/>
    </source>
</evidence>
<dbReference type="SUPFAM" id="SSF48726">
    <property type="entry name" value="Immunoglobulin"/>
    <property type="match status" value="2"/>
</dbReference>
<keyword evidence="4" id="KW-1185">Reference proteome</keyword>
<dbReference type="STRING" id="67767.A0A0J7L0G8"/>
<dbReference type="InterPro" id="IPR036179">
    <property type="entry name" value="Ig-like_dom_sf"/>
</dbReference>
<keyword evidence="1" id="KW-1015">Disulfide bond</keyword>
<evidence type="ECO:0000259" key="2">
    <source>
        <dbReference type="PROSITE" id="PS50835"/>
    </source>
</evidence>
<dbReference type="PaxDb" id="67767-A0A0J7L0G8"/>
<dbReference type="Proteomes" id="UP000036403">
    <property type="component" value="Unassembled WGS sequence"/>
</dbReference>
<organism evidence="3 4">
    <name type="scientific">Lasius niger</name>
    <name type="common">Black garden ant</name>
    <dbReference type="NCBI Taxonomy" id="67767"/>
    <lineage>
        <taxon>Eukaryota</taxon>
        <taxon>Metazoa</taxon>
        <taxon>Ecdysozoa</taxon>
        <taxon>Arthropoda</taxon>
        <taxon>Hexapoda</taxon>
        <taxon>Insecta</taxon>
        <taxon>Pterygota</taxon>
        <taxon>Neoptera</taxon>
        <taxon>Endopterygota</taxon>
        <taxon>Hymenoptera</taxon>
        <taxon>Apocrita</taxon>
        <taxon>Aculeata</taxon>
        <taxon>Formicoidea</taxon>
        <taxon>Formicidae</taxon>
        <taxon>Formicinae</taxon>
        <taxon>Lasius</taxon>
        <taxon>Lasius</taxon>
    </lineage>
</organism>
<name>A0A0J7L0G8_LASNI</name>
<evidence type="ECO:0000256" key="1">
    <source>
        <dbReference type="ARBA" id="ARBA00023157"/>
    </source>
</evidence>
<dbReference type="EMBL" id="LBMM01001613">
    <property type="protein sequence ID" value="KMQ95999.1"/>
    <property type="molecule type" value="Genomic_DNA"/>
</dbReference>
<dbReference type="PANTHER" id="PTHR23278:SF25">
    <property type="entry name" value="GH14967P"/>
    <property type="match status" value="1"/>
</dbReference>
<dbReference type="Pfam" id="PF08205">
    <property type="entry name" value="C2-set_2"/>
    <property type="match status" value="1"/>
</dbReference>
<dbReference type="InterPro" id="IPR013783">
    <property type="entry name" value="Ig-like_fold"/>
</dbReference>
<feature type="domain" description="Ig-like" evidence="2">
    <location>
        <begin position="39"/>
        <end position="124"/>
    </location>
</feature>
<dbReference type="PANTHER" id="PTHR23278">
    <property type="entry name" value="SIDESTEP PROTEIN"/>
    <property type="match status" value="1"/>
</dbReference>
<dbReference type="Pfam" id="PF13927">
    <property type="entry name" value="Ig_3"/>
    <property type="match status" value="1"/>
</dbReference>
<protein>
    <submittedName>
        <fullName evidence="3">Neuronal growth regulator 1</fullName>
    </submittedName>
</protein>
<dbReference type="InterPro" id="IPR007110">
    <property type="entry name" value="Ig-like_dom"/>
</dbReference>
<dbReference type="PROSITE" id="PS50835">
    <property type="entry name" value="IG_LIKE"/>
    <property type="match status" value="1"/>
</dbReference>
<reference evidence="3 4" key="1">
    <citation type="submission" date="2015-04" db="EMBL/GenBank/DDBJ databases">
        <title>Lasius niger genome sequencing.</title>
        <authorList>
            <person name="Konorov E.A."/>
            <person name="Nikitin M.A."/>
            <person name="Kirill M.V."/>
            <person name="Chang P."/>
        </authorList>
    </citation>
    <scope>NUCLEOTIDE SEQUENCE [LARGE SCALE GENOMIC DNA]</scope>
    <source>
        <tissue evidence="3">Whole</tissue>
    </source>
</reference>